<dbReference type="EMBL" id="JABCIY010000023">
    <property type="protein sequence ID" value="KAF7196749.1"/>
    <property type="molecule type" value="Genomic_DNA"/>
</dbReference>
<feature type="region of interest" description="Disordered" evidence="1">
    <location>
        <begin position="1"/>
        <end position="20"/>
    </location>
</feature>
<accession>A0A8H6RSM9</accession>
<feature type="region of interest" description="Disordered" evidence="1">
    <location>
        <begin position="103"/>
        <end position="128"/>
    </location>
</feature>
<sequence length="201" mass="23054">MNNEQRVNEEGGEEPENPFKLKFESLPDMHQRTADQDMREMVSKFINASTAANKEDPPKSLQQLQTQLAAMRLAREDGDQSAIAQENRTLQELLSRLIARKEDQDRRKKLEQDLSEARDKEQELKDTLDSVTKELEEMRAKHKGDHCLSEEDFDWIASKMEGLSSQAESLHKDYKISQRQVGRLVKQVAATGASPEREPAF</sequence>
<reference evidence="2" key="1">
    <citation type="submission" date="2020-04" db="EMBL/GenBank/DDBJ databases">
        <title>Draft genome resource of the tomato pathogen Pseudocercospora fuligena.</title>
        <authorList>
            <person name="Zaccaron A."/>
        </authorList>
    </citation>
    <scope>NUCLEOTIDE SEQUENCE</scope>
    <source>
        <strain evidence="2">PF001</strain>
    </source>
</reference>
<evidence type="ECO:0000313" key="3">
    <source>
        <dbReference type="Proteomes" id="UP000660729"/>
    </source>
</evidence>
<gene>
    <name evidence="2" type="ORF">HII31_01888</name>
</gene>
<keyword evidence="3" id="KW-1185">Reference proteome</keyword>
<dbReference type="Proteomes" id="UP000660729">
    <property type="component" value="Unassembled WGS sequence"/>
</dbReference>
<organism evidence="2 3">
    <name type="scientific">Pseudocercospora fuligena</name>
    <dbReference type="NCBI Taxonomy" id="685502"/>
    <lineage>
        <taxon>Eukaryota</taxon>
        <taxon>Fungi</taxon>
        <taxon>Dikarya</taxon>
        <taxon>Ascomycota</taxon>
        <taxon>Pezizomycotina</taxon>
        <taxon>Dothideomycetes</taxon>
        <taxon>Dothideomycetidae</taxon>
        <taxon>Mycosphaerellales</taxon>
        <taxon>Mycosphaerellaceae</taxon>
        <taxon>Pseudocercospora</taxon>
    </lineage>
</organism>
<dbReference type="AlphaFoldDB" id="A0A8H6RSM9"/>
<evidence type="ECO:0000256" key="1">
    <source>
        <dbReference type="SAM" id="MobiDB-lite"/>
    </source>
</evidence>
<proteinExistence type="predicted"/>
<evidence type="ECO:0000313" key="2">
    <source>
        <dbReference type="EMBL" id="KAF7196749.1"/>
    </source>
</evidence>
<name>A0A8H6RSM9_9PEZI</name>
<comment type="caution">
    <text evidence="2">The sequence shown here is derived from an EMBL/GenBank/DDBJ whole genome shotgun (WGS) entry which is preliminary data.</text>
</comment>
<protein>
    <submittedName>
        <fullName evidence="2">Uncharacterized protein</fullName>
    </submittedName>
</protein>